<dbReference type="InParanoid" id="A0A1Z5TCW7"/>
<dbReference type="GO" id="GO:0006629">
    <property type="term" value="P:lipid metabolic process"/>
    <property type="evidence" value="ECO:0007669"/>
    <property type="project" value="InterPro"/>
</dbReference>
<name>A0A1Z5TCW7_HORWE</name>
<accession>A0A1Z5TCW7</accession>
<dbReference type="InterPro" id="IPR021771">
    <property type="entry name" value="Triacylglycerol_lipase_N"/>
</dbReference>
<evidence type="ECO:0000259" key="1">
    <source>
        <dbReference type="Pfam" id="PF11815"/>
    </source>
</evidence>
<dbReference type="EMBL" id="MUNK01000068">
    <property type="protein sequence ID" value="OTA33853.1"/>
    <property type="molecule type" value="Genomic_DNA"/>
</dbReference>
<dbReference type="STRING" id="1157616.A0A1Z5TCW7"/>
<comment type="caution">
    <text evidence="2">The sequence shown here is derived from an EMBL/GenBank/DDBJ whole genome shotgun (WGS) entry which is preliminary data.</text>
</comment>
<gene>
    <name evidence="2" type="ORF">BTJ68_05800</name>
</gene>
<evidence type="ECO:0000313" key="2">
    <source>
        <dbReference type="EMBL" id="OTA33853.1"/>
    </source>
</evidence>
<organism evidence="2 3">
    <name type="scientific">Hortaea werneckii EXF-2000</name>
    <dbReference type="NCBI Taxonomy" id="1157616"/>
    <lineage>
        <taxon>Eukaryota</taxon>
        <taxon>Fungi</taxon>
        <taxon>Dikarya</taxon>
        <taxon>Ascomycota</taxon>
        <taxon>Pezizomycotina</taxon>
        <taxon>Dothideomycetes</taxon>
        <taxon>Dothideomycetidae</taxon>
        <taxon>Mycosphaerellales</taxon>
        <taxon>Teratosphaeriaceae</taxon>
        <taxon>Hortaea</taxon>
    </lineage>
</organism>
<sequence length="80" mass="9075">RAIEDLRSLAEACVKNNFAGFENPRLYSETYYGTKNLVQDYVDEVSTTLKFLLSSHQLSQERSAPLSKHLSTNFGARLYA</sequence>
<feature type="domain" description="Triacylglycerol lipase N-terminal" evidence="1">
    <location>
        <begin position="3"/>
        <end position="71"/>
    </location>
</feature>
<evidence type="ECO:0000313" key="3">
    <source>
        <dbReference type="Proteomes" id="UP000194280"/>
    </source>
</evidence>
<feature type="non-terminal residue" evidence="2">
    <location>
        <position position="1"/>
    </location>
</feature>
<dbReference type="Proteomes" id="UP000194280">
    <property type="component" value="Unassembled WGS sequence"/>
</dbReference>
<dbReference type="GO" id="GO:0004806">
    <property type="term" value="F:triacylglycerol lipase activity"/>
    <property type="evidence" value="ECO:0007669"/>
    <property type="project" value="InterPro"/>
</dbReference>
<protein>
    <submittedName>
        <fullName evidence="2">Patatin-like phospholipase domain-containing protein</fullName>
    </submittedName>
</protein>
<reference evidence="2 3" key="1">
    <citation type="submission" date="2017-01" db="EMBL/GenBank/DDBJ databases">
        <title>The recent genome duplication of the halophilic yeast Hortaea werneckii: insights from long-read sequencing.</title>
        <authorList>
            <person name="Sinha S."/>
            <person name="Flibotte S."/>
            <person name="Neira M."/>
            <person name="Lenassi M."/>
            <person name="Gostincar C."/>
            <person name="Stajich J.E."/>
            <person name="Nislow C.E."/>
        </authorList>
    </citation>
    <scope>NUCLEOTIDE SEQUENCE [LARGE SCALE GENOMIC DNA]</scope>
    <source>
        <strain evidence="2 3">EXF-2000</strain>
    </source>
</reference>
<dbReference type="VEuPathDB" id="FungiDB:BTJ68_05800"/>
<dbReference type="AlphaFoldDB" id="A0A1Z5TCW7"/>
<dbReference type="Pfam" id="PF11815">
    <property type="entry name" value="DUF3336"/>
    <property type="match status" value="1"/>
</dbReference>
<proteinExistence type="predicted"/>
<keyword evidence="3" id="KW-1185">Reference proteome</keyword>